<dbReference type="OrthoDB" id="205255at2759"/>
<evidence type="ECO:0000313" key="4">
    <source>
        <dbReference type="Proteomes" id="UP000193067"/>
    </source>
</evidence>
<dbReference type="GO" id="GO:0005829">
    <property type="term" value="C:cytosol"/>
    <property type="evidence" value="ECO:0007669"/>
    <property type="project" value="TreeGrafter"/>
</dbReference>
<sequence length="239" mass="27010">MAPYFETAKSFADVPITPDGVDTATFLLASTDFVNMFDLLGGGVFAFVQNDLRSNITGVRHRYDVAPSESPTLEKLVTNECAVADSNRHGTACLVRLLRGLWFTCEALRNMQQDRDAELHTCFKRSYDANLKHHHSFVVRSVVSVCRSLPPWHNRRWALIQLTLYVLDAAMGTRPALADVRRCQVAIRAVPHRRDFYARITQGGSHEKFDNELTKWLAGLEVIVLRLKAFLEEGSYGRV</sequence>
<dbReference type="Proteomes" id="UP000193067">
    <property type="component" value="Unassembled WGS sequence"/>
</dbReference>
<accession>A0A1Y2IWD2</accession>
<dbReference type="GO" id="GO:1902388">
    <property type="term" value="F:ceramide 1-phosphate transfer activity"/>
    <property type="evidence" value="ECO:0007669"/>
    <property type="project" value="TreeGrafter"/>
</dbReference>
<dbReference type="GO" id="GO:0016020">
    <property type="term" value="C:membrane"/>
    <property type="evidence" value="ECO:0007669"/>
    <property type="project" value="TreeGrafter"/>
</dbReference>
<dbReference type="PANTHER" id="PTHR10219:SF25">
    <property type="entry name" value="PLECKSTRIN HOMOLOGY DOMAIN-CONTAINING FAMILY A MEMBER 8"/>
    <property type="match status" value="1"/>
</dbReference>
<reference evidence="3 4" key="1">
    <citation type="journal article" date="2015" name="Biotechnol. Biofuels">
        <title>Enhanced degradation of softwood versus hardwood by the white-rot fungus Pycnoporus coccineus.</title>
        <authorList>
            <person name="Couturier M."/>
            <person name="Navarro D."/>
            <person name="Chevret D."/>
            <person name="Henrissat B."/>
            <person name="Piumi F."/>
            <person name="Ruiz-Duenas F.J."/>
            <person name="Martinez A.T."/>
            <person name="Grigoriev I.V."/>
            <person name="Riley R."/>
            <person name="Lipzen A."/>
            <person name="Berrin J.G."/>
            <person name="Master E.R."/>
            <person name="Rosso M.N."/>
        </authorList>
    </citation>
    <scope>NUCLEOTIDE SEQUENCE [LARGE SCALE GENOMIC DNA]</scope>
    <source>
        <strain evidence="3 4">BRFM310</strain>
    </source>
</reference>
<dbReference type="EMBL" id="KZ084093">
    <property type="protein sequence ID" value="OSD05407.1"/>
    <property type="molecule type" value="Genomic_DNA"/>
</dbReference>
<dbReference type="GO" id="GO:1902387">
    <property type="term" value="F:ceramide 1-phosphate binding"/>
    <property type="evidence" value="ECO:0007669"/>
    <property type="project" value="TreeGrafter"/>
</dbReference>
<dbReference type="AlphaFoldDB" id="A0A1Y2IWD2"/>
<proteinExistence type="predicted"/>
<feature type="domain" description="Glycolipid transfer protein" evidence="2">
    <location>
        <begin position="21"/>
        <end position="151"/>
    </location>
</feature>
<protein>
    <submittedName>
        <fullName evidence="3">Glycolipid transfer protein</fullName>
    </submittedName>
</protein>
<evidence type="ECO:0000256" key="1">
    <source>
        <dbReference type="ARBA" id="ARBA00022448"/>
    </source>
</evidence>
<organism evidence="3 4">
    <name type="scientific">Trametes coccinea (strain BRFM310)</name>
    <name type="common">Pycnoporus coccineus</name>
    <dbReference type="NCBI Taxonomy" id="1353009"/>
    <lineage>
        <taxon>Eukaryota</taxon>
        <taxon>Fungi</taxon>
        <taxon>Dikarya</taxon>
        <taxon>Basidiomycota</taxon>
        <taxon>Agaricomycotina</taxon>
        <taxon>Agaricomycetes</taxon>
        <taxon>Polyporales</taxon>
        <taxon>Polyporaceae</taxon>
        <taxon>Trametes</taxon>
    </lineage>
</organism>
<dbReference type="Pfam" id="PF08718">
    <property type="entry name" value="GLTP"/>
    <property type="match status" value="1"/>
</dbReference>
<dbReference type="STRING" id="1353009.A0A1Y2IWD2"/>
<gene>
    <name evidence="3" type="ORF">PYCCODRAFT_1475449</name>
</gene>
<keyword evidence="4" id="KW-1185">Reference proteome</keyword>
<keyword evidence="1" id="KW-0813">Transport</keyword>
<dbReference type="InterPro" id="IPR036497">
    <property type="entry name" value="GLTP_sf"/>
</dbReference>
<dbReference type="InterPro" id="IPR014830">
    <property type="entry name" value="Glycolipid_transfer_prot_dom"/>
</dbReference>
<dbReference type="PANTHER" id="PTHR10219">
    <property type="entry name" value="GLYCOLIPID TRANSFER PROTEIN-RELATED"/>
    <property type="match status" value="1"/>
</dbReference>
<name>A0A1Y2IWD2_TRAC3</name>
<evidence type="ECO:0000259" key="2">
    <source>
        <dbReference type="Pfam" id="PF08718"/>
    </source>
</evidence>
<dbReference type="Gene3D" id="1.10.3520.10">
    <property type="entry name" value="Glycolipid transfer protein"/>
    <property type="match status" value="1"/>
</dbReference>
<evidence type="ECO:0000313" key="3">
    <source>
        <dbReference type="EMBL" id="OSD05407.1"/>
    </source>
</evidence>
<dbReference type="SUPFAM" id="SSF110004">
    <property type="entry name" value="Glycolipid transfer protein, GLTP"/>
    <property type="match status" value="1"/>
</dbReference>